<comment type="caution">
    <text evidence="2">The sequence shown here is derived from an EMBL/GenBank/DDBJ whole genome shotgun (WGS) entry which is preliminary data.</text>
</comment>
<keyword evidence="1" id="KW-0812">Transmembrane</keyword>
<name>A0A0G1HGQ7_9BACT</name>
<keyword evidence="1" id="KW-1133">Transmembrane helix</keyword>
<proteinExistence type="predicted"/>
<evidence type="ECO:0000313" key="3">
    <source>
        <dbReference type="Proteomes" id="UP000033861"/>
    </source>
</evidence>
<dbReference type="AlphaFoldDB" id="A0A0G1HGQ7"/>
<dbReference type="EMBL" id="LCHZ01000033">
    <property type="protein sequence ID" value="KKT45688.1"/>
    <property type="molecule type" value="Genomic_DNA"/>
</dbReference>
<dbReference type="Proteomes" id="UP000033861">
    <property type="component" value="Unassembled WGS sequence"/>
</dbReference>
<reference evidence="2 3" key="1">
    <citation type="journal article" date="2015" name="Nature">
        <title>rRNA introns, odd ribosomes, and small enigmatic genomes across a large radiation of phyla.</title>
        <authorList>
            <person name="Brown C.T."/>
            <person name="Hug L.A."/>
            <person name="Thomas B.C."/>
            <person name="Sharon I."/>
            <person name="Castelle C.J."/>
            <person name="Singh A."/>
            <person name="Wilkins M.J."/>
            <person name="Williams K.H."/>
            <person name="Banfield J.F."/>
        </authorList>
    </citation>
    <scope>NUCLEOTIDE SEQUENCE [LARGE SCALE GENOMIC DNA]</scope>
</reference>
<protein>
    <recommendedName>
        <fullName evidence="4">Zinc-ribbon domain-containing protein</fullName>
    </recommendedName>
</protein>
<keyword evidence="1" id="KW-0472">Membrane</keyword>
<accession>A0A0G1HGQ7</accession>
<dbReference type="STRING" id="1618404.UW35_C0033G0004"/>
<sequence length="186" mass="20897">MKCNRCGHQSPKGSSFCENCGLQLIHKIEESGAGQAISDVVFVPQKRGSGIFKIIGLTIVLFIVGIIVLGMIYSEDNTFNTNTDNNVLIFPIEKLEITKSKLDWAGQTLFFEGVLKNDHFLPVKDVSVRLNLCEDQGCADIFDTRFITIAGAAPNGAYTFSEPVYVEVREKRFWWNYRIESAETNY</sequence>
<evidence type="ECO:0000313" key="2">
    <source>
        <dbReference type="EMBL" id="KKT45688.1"/>
    </source>
</evidence>
<organism evidence="2 3">
    <name type="scientific">Candidatus Collierbacteria bacterium GW2011_GWF2_44_15</name>
    <dbReference type="NCBI Taxonomy" id="1618404"/>
    <lineage>
        <taxon>Bacteria</taxon>
        <taxon>Candidatus Collieribacteriota</taxon>
    </lineage>
</organism>
<feature type="transmembrane region" description="Helical" evidence="1">
    <location>
        <begin position="54"/>
        <end position="73"/>
    </location>
</feature>
<evidence type="ECO:0008006" key="4">
    <source>
        <dbReference type="Google" id="ProtNLM"/>
    </source>
</evidence>
<gene>
    <name evidence="2" type="ORF">UW35_C0033G0004</name>
</gene>
<evidence type="ECO:0000256" key="1">
    <source>
        <dbReference type="SAM" id="Phobius"/>
    </source>
</evidence>